<gene>
    <name evidence="5" type="ORF">ATJ93_4363</name>
</gene>
<protein>
    <submittedName>
        <fullName evidence="5">Uncharacterized protein</fullName>
    </submittedName>
</protein>
<dbReference type="EMBL" id="RAPO01000006">
    <property type="protein sequence ID" value="RKD88049.1"/>
    <property type="molecule type" value="Genomic_DNA"/>
</dbReference>
<dbReference type="PANTHER" id="PTHR34236:SF1">
    <property type="entry name" value="DIMETHYL SULFOXIDE REDUCTASE TRANSCRIPTIONAL ACTIVATOR"/>
    <property type="match status" value="1"/>
</dbReference>
<dbReference type="Proteomes" id="UP000283805">
    <property type="component" value="Unassembled WGS sequence"/>
</dbReference>
<evidence type="ECO:0000256" key="2">
    <source>
        <dbReference type="ARBA" id="ARBA00023163"/>
    </source>
</evidence>
<organism evidence="5 6">
    <name type="scientific">Halopiger aswanensis</name>
    <dbReference type="NCBI Taxonomy" id="148449"/>
    <lineage>
        <taxon>Archaea</taxon>
        <taxon>Methanobacteriati</taxon>
        <taxon>Methanobacteriota</taxon>
        <taxon>Stenosarchaea group</taxon>
        <taxon>Halobacteria</taxon>
        <taxon>Halobacteriales</taxon>
        <taxon>Natrialbaceae</taxon>
        <taxon>Halopiger</taxon>
    </lineage>
</organism>
<reference evidence="5 6" key="1">
    <citation type="submission" date="2018-09" db="EMBL/GenBank/DDBJ databases">
        <title>Genomic Encyclopedia of Archaeal and Bacterial Type Strains, Phase II (KMG-II): from individual species to whole genera.</title>
        <authorList>
            <person name="Goeker M."/>
        </authorList>
    </citation>
    <scope>NUCLEOTIDE SEQUENCE [LARGE SCALE GENOMIC DNA]</scope>
    <source>
        <strain evidence="5 6">DSM 13151</strain>
    </source>
</reference>
<dbReference type="PANTHER" id="PTHR34236">
    <property type="entry name" value="DIMETHYL SULFOXIDE REDUCTASE TRANSCRIPTIONAL ACTIVATOR"/>
    <property type="match status" value="1"/>
</dbReference>
<dbReference type="OrthoDB" id="168808at2157"/>
<keyword evidence="1" id="KW-0805">Transcription regulation</keyword>
<name>A0A3R7DWK0_9EURY</name>
<comment type="caution">
    <text evidence="5">The sequence shown here is derived from an EMBL/GenBank/DDBJ whole genome shotgun (WGS) entry which is preliminary data.</text>
</comment>
<evidence type="ECO:0000256" key="1">
    <source>
        <dbReference type="ARBA" id="ARBA00023015"/>
    </source>
</evidence>
<feature type="domain" description="DmsR-like N-terminal" evidence="4">
    <location>
        <begin position="1"/>
        <end position="150"/>
    </location>
</feature>
<evidence type="ECO:0000259" key="3">
    <source>
        <dbReference type="Pfam" id="PF04967"/>
    </source>
</evidence>
<dbReference type="Pfam" id="PF04967">
    <property type="entry name" value="HTH_10"/>
    <property type="match status" value="1"/>
</dbReference>
<dbReference type="Gene3D" id="1.10.10.10">
    <property type="entry name" value="Winged helix-like DNA-binding domain superfamily/Winged helix DNA-binding domain"/>
    <property type="match status" value="1"/>
</dbReference>
<dbReference type="InterPro" id="IPR007050">
    <property type="entry name" value="HTH_bacterioopsin"/>
</dbReference>
<accession>A0A3R7DWK0</accession>
<keyword evidence="6" id="KW-1185">Reference proteome</keyword>
<evidence type="ECO:0000259" key="4">
    <source>
        <dbReference type="Pfam" id="PF24277"/>
    </source>
</evidence>
<keyword evidence="2" id="KW-0804">Transcription</keyword>
<dbReference type="Pfam" id="PF24277">
    <property type="entry name" value="DmsR_N"/>
    <property type="match status" value="1"/>
</dbReference>
<dbReference type="RefSeq" id="WP_120246675.1">
    <property type="nucleotide sequence ID" value="NZ_RAPO01000006.1"/>
</dbReference>
<evidence type="ECO:0000313" key="5">
    <source>
        <dbReference type="EMBL" id="RKD88049.1"/>
    </source>
</evidence>
<feature type="domain" description="HTH bat-type" evidence="3">
    <location>
        <begin position="166"/>
        <end position="218"/>
    </location>
</feature>
<evidence type="ECO:0000313" key="6">
    <source>
        <dbReference type="Proteomes" id="UP000283805"/>
    </source>
</evidence>
<sequence>MTGFRATVVVHDPQDCPVATVSSDVGEAIDSVTRTRGTGATGETVVEEFGVPADVAAEADDDDAGLTANVDLEPVQSNDREAVYRFERESTNDCACEIVEGTGTPISSVRAQDGSLLLSFRTFELEEIAAIVDELRERFDGVLVEDLTQDHEDSSTDPVIVDREVLTARQQEILETAHEMGYFEYPKGANATDVAEELGVARSTFTEHLAAAQTKLMDEIIDK</sequence>
<dbReference type="InterPro" id="IPR056433">
    <property type="entry name" value="DmsR-like_N"/>
</dbReference>
<proteinExistence type="predicted"/>
<dbReference type="InterPro" id="IPR036388">
    <property type="entry name" value="WH-like_DNA-bd_sf"/>
</dbReference>
<dbReference type="AlphaFoldDB" id="A0A3R7DWK0"/>